<proteinExistence type="predicted"/>
<comment type="caution">
    <text evidence="5">The sequence shown here is derived from an EMBL/GenBank/DDBJ whole genome shotgun (WGS) entry which is preliminary data.</text>
</comment>
<keyword evidence="4" id="KW-0326">Glycosidase</keyword>
<evidence type="ECO:0000256" key="3">
    <source>
        <dbReference type="ARBA" id="ARBA00023204"/>
    </source>
</evidence>
<dbReference type="GO" id="GO:0006281">
    <property type="term" value="P:DNA repair"/>
    <property type="evidence" value="ECO:0007669"/>
    <property type="project" value="UniProtKB-KW"/>
</dbReference>
<dbReference type="Gene3D" id="1.10.340.30">
    <property type="entry name" value="Hypothetical protein, domain 2"/>
    <property type="match status" value="1"/>
</dbReference>
<dbReference type="GO" id="GO:0016799">
    <property type="term" value="F:hydrolase activity, hydrolyzing N-glycosyl compounds"/>
    <property type="evidence" value="ECO:0007669"/>
    <property type="project" value="InterPro"/>
</dbReference>
<dbReference type="Pfam" id="PF22175">
    <property type="entry name" value="Ogg-HhH"/>
    <property type="match status" value="1"/>
</dbReference>
<evidence type="ECO:0000256" key="1">
    <source>
        <dbReference type="ARBA" id="ARBA00022763"/>
    </source>
</evidence>
<name>X1VZ53_9ZZZZ</name>
<evidence type="ECO:0000313" key="5">
    <source>
        <dbReference type="EMBL" id="GAJ17855.1"/>
    </source>
</evidence>
<accession>X1VZ53</accession>
<protein>
    <submittedName>
        <fullName evidence="5">Uncharacterized protein</fullName>
    </submittedName>
</protein>
<keyword evidence="1" id="KW-0227">DNA damage</keyword>
<dbReference type="InterPro" id="IPR012092">
    <property type="entry name" value="DNA_glyclase/AP_lyase_Ogg"/>
</dbReference>
<feature type="non-terminal residue" evidence="5">
    <location>
        <position position="1"/>
    </location>
</feature>
<evidence type="ECO:0000256" key="4">
    <source>
        <dbReference type="ARBA" id="ARBA00023295"/>
    </source>
</evidence>
<dbReference type="GO" id="GO:0003906">
    <property type="term" value="F:DNA-(apurinic or apyrimidinic site) endonuclease activity"/>
    <property type="evidence" value="ECO:0007669"/>
    <property type="project" value="InterPro"/>
</dbReference>
<evidence type="ECO:0000256" key="2">
    <source>
        <dbReference type="ARBA" id="ARBA00022801"/>
    </source>
</evidence>
<feature type="non-terminal residue" evidence="5">
    <location>
        <position position="42"/>
    </location>
</feature>
<gene>
    <name evidence="5" type="ORF">S12H4_63401</name>
</gene>
<reference evidence="5" key="1">
    <citation type="journal article" date="2014" name="Front. Microbiol.">
        <title>High frequency of phylogenetically diverse reductive dehalogenase-homologous genes in deep subseafloor sedimentary metagenomes.</title>
        <authorList>
            <person name="Kawai M."/>
            <person name="Futagami T."/>
            <person name="Toyoda A."/>
            <person name="Takaki Y."/>
            <person name="Nishi S."/>
            <person name="Hori S."/>
            <person name="Arai W."/>
            <person name="Tsubouchi T."/>
            <person name="Morono Y."/>
            <person name="Uchiyama I."/>
            <person name="Ito T."/>
            <person name="Fujiyama A."/>
            <person name="Inagaki F."/>
            <person name="Takami H."/>
        </authorList>
    </citation>
    <scope>NUCLEOTIDE SEQUENCE</scope>
    <source>
        <strain evidence="5">Expedition CK06-06</strain>
    </source>
</reference>
<keyword evidence="3" id="KW-0234">DNA repair</keyword>
<sequence>KSIINSNIDEIKLREWVVKNFKGLGYKEASHFLRNIGYKNFA</sequence>
<dbReference type="AlphaFoldDB" id="X1VZ53"/>
<keyword evidence="2" id="KW-0378">Hydrolase</keyword>
<dbReference type="EMBL" id="BARW01043115">
    <property type="protein sequence ID" value="GAJ17855.1"/>
    <property type="molecule type" value="Genomic_DNA"/>
</dbReference>
<organism evidence="5">
    <name type="scientific">marine sediment metagenome</name>
    <dbReference type="NCBI Taxonomy" id="412755"/>
    <lineage>
        <taxon>unclassified sequences</taxon>
        <taxon>metagenomes</taxon>
        <taxon>ecological metagenomes</taxon>
    </lineage>
</organism>